<dbReference type="InterPro" id="IPR050951">
    <property type="entry name" value="Retrovirus_Pol_polyprotein"/>
</dbReference>
<dbReference type="Gene3D" id="2.40.70.10">
    <property type="entry name" value="Acid Proteases"/>
    <property type="match status" value="1"/>
</dbReference>
<dbReference type="CDD" id="cd01647">
    <property type="entry name" value="RT_LTR"/>
    <property type="match status" value="1"/>
</dbReference>
<dbReference type="GO" id="GO:0015074">
    <property type="term" value="P:DNA integration"/>
    <property type="evidence" value="ECO:0007669"/>
    <property type="project" value="InterPro"/>
</dbReference>
<organism evidence="10 11">
    <name type="scientific">Eimeria brunetti</name>
    <dbReference type="NCBI Taxonomy" id="51314"/>
    <lineage>
        <taxon>Eukaryota</taxon>
        <taxon>Sar</taxon>
        <taxon>Alveolata</taxon>
        <taxon>Apicomplexa</taxon>
        <taxon>Conoidasida</taxon>
        <taxon>Coccidia</taxon>
        <taxon>Eucoccidiorida</taxon>
        <taxon>Eimeriorina</taxon>
        <taxon>Eimeriidae</taxon>
        <taxon>Eimeria</taxon>
    </lineage>
</organism>
<dbReference type="SUPFAM" id="SSF56672">
    <property type="entry name" value="DNA/RNA polymerases"/>
    <property type="match status" value="1"/>
</dbReference>
<dbReference type="Gene3D" id="3.10.10.10">
    <property type="entry name" value="HIV Type 1 Reverse Transcriptase, subunit A, domain 1"/>
    <property type="match status" value="1"/>
</dbReference>
<evidence type="ECO:0000256" key="6">
    <source>
        <dbReference type="ARBA" id="ARBA00022801"/>
    </source>
</evidence>
<proteinExistence type="predicted"/>
<dbReference type="GO" id="GO:0004190">
    <property type="term" value="F:aspartic-type endopeptidase activity"/>
    <property type="evidence" value="ECO:0007669"/>
    <property type="project" value="InterPro"/>
</dbReference>
<evidence type="ECO:0000259" key="9">
    <source>
        <dbReference type="PROSITE" id="PS50994"/>
    </source>
</evidence>
<dbReference type="PROSITE" id="PS50994">
    <property type="entry name" value="INTEGRASE"/>
    <property type="match status" value="1"/>
</dbReference>
<feature type="region of interest" description="Disordered" evidence="8">
    <location>
        <begin position="1319"/>
        <end position="1348"/>
    </location>
</feature>
<dbReference type="InterPro" id="IPR001584">
    <property type="entry name" value="Integrase_cat-core"/>
</dbReference>
<evidence type="ECO:0000256" key="2">
    <source>
        <dbReference type="ARBA" id="ARBA00022679"/>
    </source>
</evidence>
<dbReference type="InterPro" id="IPR041588">
    <property type="entry name" value="Integrase_H2C2"/>
</dbReference>
<keyword evidence="2" id="KW-0808">Transferase</keyword>
<keyword evidence="3" id="KW-0548">Nucleotidyltransferase</keyword>
<sequence>MMAPKLPATEIQPPERQTEDVEQYKRITEKLSASLLQMTTQRPYPAPAAPTSRESGENMEYFWGLTEGRFRSMSLSQDLWGHELGDHLDGIALRCYSDLVRTGADMTDRSYVKRELLKGFCSVDRATAVRQMADNKWTGDCRTYTANFYRITANGAQLPADELVSYFFTNIPDELRWAAAKRGPWGTAQEEFPRRQQEFRLSRAGGDAENPLATGPNTIPVSPRWAKKLYPKKQGAPEDEQKTMDCRQLSARRRTEAQAPSGNEEEARDADSSAEVHDEVSPEDSRSNTHVELPLWWRELVASDGSDRARMLCGVGTPALLPVEVVGRSCEALLDTGASRSFINPSLVEALQLKVKKIPDACMFTVANGAQSRIDRVVKNLTAWCGRECFTGDYLVSSVPCEIVLGFDWLTKHRVAWHFQSDKLRTYLNGQWRELPLVRSRRDDRIANGHQVPPKRTPAEEAYDLLARQVAEVSETEIAALLRPPPKRTKPRAEPGKEMTIKDLIEQARANASGLQTPLEGLNLVLALPEVDNSVAQRLSKIHQGALCCAIFSPDNPRAEEAHPSLSVDTTPGSDDEVSSWHTTKLDFTLFDTWMQSPVSQDLPQEIREMLQTHGQVFPDNLPPGLPPKRPHDHHILLAPGRLPAKSAIYRMTPEQLQFHKQEISKLSAHGWIGPTYSPICVPTITADKRDDGTGDRKMRMAVNYQALNALTVAPDLLLPPIQTILKMLGGAKYFSTLDLKAGFHQIRMAKKDRWKTAFRSVLGLADGIKPAAGKIEAIRAWPEVLENGTQELLALVTALDKWSHLLRVGTVTAFTDHQALTHPQKLQTSNPLRGSTTRWIDFLAEFPDLTITYLQGARNTVADALSRLPCHSSSPPPPPSSPPPLPPSEPLAPLVLTSAHPAAAHRTRGNQVNYWQLEGISRRRPQPRPQPPPITPKAVEPTPGGPAPPIPSPVQPTRSETLDWPPAYFKCPVFRDPYNTAVQANGASVQVESRNRLLTFRFVTPFLSVCIYGLWGVCVPQFPEFVTHILYNHHGHITAGRRGQKKTYLSVSKHYYWPGMRTYTNAYVESCTQCRASKSLNQNPAGLLQQLLIPPRRWSHVSVDFITDLPPTKSGHDSILVLVDFLSKMSHFVPVKKRFTAADTVDILADRLIRYHGLPEALISDRDPRFQSALWQQLRERFHIKRPMPSSYHPQSDGQTERVNRTLEQMLRTCIQADEREWERLLPALELAYNTTSHSSTERSTFEIMIGENPLTSADLDVVGSLSPTLTPPMTNFFLQLCDRAQSHILKAKSQQKRYADTHRRQVEFAVGDKLVPDRPRAPALEPREAVVGWQPTRDSAGNPTDQYEVDYILDQRRWQGPLSG</sequence>
<dbReference type="GO" id="GO:0006508">
    <property type="term" value="P:proteolysis"/>
    <property type="evidence" value="ECO:0007669"/>
    <property type="project" value="InterPro"/>
</dbReference>
<feature type="compositionally biased region" description="Basic and acidic residues" evidence="8">
    <location>
        <begin position="1319"/>
        <end position="1330"/>
    </location>
</feature>
<name>U6LIS9_9EIME</name>
<evidence type="ECO:0000256" key="4">
    <source>
        <dbReference type="ARBA" id="ARBA00022722"/>
    </source>
</evidence>
<feature type="compositionally biased region" description="Polar residues" evidence="8">
    <location>
        <begin position="1338"/>
        <end position="1347"/>
    </location>
</feature>
<keyword evidence="5" id="KW-0255">Endonuclease</keyword>
<feature type="compositionally biased region" description="Pro residues" evidence="8">
    <location>
        <begin position="875"/>
        <end position="891"/>
    </location>
</feature>
<evidence type="ECO:0000313" key="10">
    <source>
        <dbReference type="EMBL" id="CDJ47720.1"/>
    </source>
</evidence>
<feature type="compositionally biased region" description="Basic and acidic residues" evidence="8">
    <location>
        <begin position="269"/>
        <end position="288"/>
    </location>
</feature>
<dbReference type="InterPro" id="IPR021109">
    <property type="entry name" value="Peptidase_aspartic_dom_sf"/>
</dbReference>
<keyword evidence="4" id="KW-0540">Nuclease</keyword>
<dbReference type="Pfam" id="PF13650">
    <property type="entry name" value="Asp_protease_2"/>
    <property type="match status" value="1"/>
</dbReference>
<keyword evidence="11" id="KW-1185">Reference proteome</keyword>
<dbReference type="InterPro" id="IPR001969">
    <property type="entry name" value="Aspartic_peptidase_AS"/>
</dbReference>
<evidence type="ECO:0000256" key="1">
    <source>
        <dbReference type="ARBA" id="ARBA00012493"/>
    </source>
</evidence>
<feature type="region of interest" description="Disordered" evidence="8">
    <location>
        <begin position="868"/>
        <end position="894"/>
    </location>
</feature>
<dbReference type="Gene3D" id="1.10.340.70">
    <property type="match status" value="1"/>
</dbReference>
<dbReference type="PANTHER" id="PTHR37984:SF5">
    <property type="entry name" value="PROTEIN NYNRIN-LIKE"/>
    <property type="match status" value="1"/>
</dbReference>
<feature type="region of interest" description="Disordered" evidence="8">
    <location>
        <begin position="1"/>
        <end position="23"/>
    </location>
</feature>
<dbReference type="FunFam" id="3.30.420.10:FF:000032">
    <property type="entry name" value="Retrovirus-related Pol polyprotein from transposon 297-like Protein"/>
    <property type="match status" value="1"/>
</dbReference>
<reference evidence="10" key="2">
    <citation type="submission" date="2013-10" db="EMBL/GenBank/DDBJ databases">
        <authorList>
            <person name="Aslett M."/>
        </authorList>
    </citation>
    <scope>NUCLEOTIDE SEQUENCE [LARGE SCALE GENOMIC DNA]</scope>
    <source>
        <strain evidence="10">Houghton</strain>
    </source>
</reference>
<protein>
    <recommendedName>
        <fullName evidence="1">RNA-directed DNA polymerase</fullName>
        <ecNumber evidence="1">2.7.7.49</ecNumber>
    </recommendedName>
</protein>
<dbReference type="InterPro" id="IPR041373">
    <property type="entry name" value="RT_RNaseH"/>
</dbReference>
<accession>U6LIS9</accession>
<dbReference type="Proteomes" id="UP000030750">
    <property type="component" value="Unassembled WGS sequence"/>
</dbReference>
<dbReference type="GO" id="GO:0003964">
    <property type="term" value="F:RNA-directed DNA polymerase activity"/>
    <property type="evidence" value="ECO:0007669"/>
    <property type="project" value="UniProtKB-KW"/>
</dbReference>
<dbReference type="CDD" id="cd00303">
    <property type="entry name" value="retropepsin_like"/>
    <property type="match status" value="1"/>
</dbReference>
<keyword evidence="6" id="KW-0378">Hydrolase</keyword>
<dbReference type="InterPro" id="IPR043502">
    <property type="entry name" value="DNA/RNA_pol_sf"/>
</dbReference>
<dbReference type="VEuPathDB" id="ToxoDB:EBH_0039570"/>
<evidence type="ECO:0000313" key="11">
    <source>
        <dbReference type="Proteomes" id="UP000030750"/>
    </source>
</evidence>
<dbReference type="InterPro" id="IPR012337">
    <property type="entry name" value="RNaseH-like_sf"/>
</dbReference>
<feature type="domain" description="Integrase catalytic" evidence="9">
    <location>
        <begin position="1091"/>
        <end position="1254"/>
    </location>
</feature>
<feature type="region of interest" description="Disordered" evidence="8">
    <location>
        <begin position="203"/>
        <end position="288"/>
    </location>
</feature>
<evidence type="ECO:0000256" key="5">
    <source>
        <dbReference type="ARBA" id="ARBA00022759"/>
    </source>
</evidence>
<feature type="compositionally biased region" description="Basic and acidic residues" evidence="8">
    <location>
        <begin position="235"/>
        <end position="245"/>
    </location>
</feature>
<feature type="region of interest" description="Disordered" evidence="8">
    <location>
        <begin position="560"/>
        <end position="579"/>
    </location>
</feature>
<evidence type="ECO:0000256" key="3">
    <source>
        <dbReference type="ARBA" id="ARBA00022695"/>
    </source>
</evidence>
<dbReference type="OrthoDB" id="2013610at2759"/>
<dbReference type="EMBL" id="HG710836">
    <property type="protein sequence ID" value="CDJ47720.1"/>
    <property type="molecule type" value="Genomic_DNA"/>
</dbReference>
<dbReference type="PANTHER" id="PTHR37984">
    <property type="entry name" value="PROTEIN CBG26694"/>
    <property type="match status" value="1"/>
</dbReference>
<evidence type="ECO:0000256" key="8">
    <source>
        <dbReference type="SAM" id="MobiDB-lite"/>
    </source>
</evidence>
<dbReference type="SUPFAM" id="SSF50630">
    <property type="entry name" value="Acid proteases"/>
    <property type="match status" value="1"/>
</dbReference>
<dbReference type="GO" id="GO:0004519">
    <property type="term" value="F:endonuclease activity"/>
    <property type="evidence" value="ECO:0007669"/>
    <property type="project" value="UniProtKB-KW"/>
</dbReference>
<dbReference type="Pfam" id="PF17917">
    <property type="entry name" value="RT_RNaseH"/>
    <property type="match status" value="1"/>
</dbReference>
<dbReference type="Gene3D" id="3.30.420.10">
    <property type="entry name" value="Ribonuclease H-like superfamily/Ribonuclease H"/>
    <property type="match status" value="1"/>
</dbReference>
<gene>
    <name evidence="10" type="ORF">EBH_0039570</name>
</gene>
<dbReference type="Gene3D" id="3.30.70.270">
    <property type="match status" value="1"/>
</dbReference>
<dbReference type="PROSITE" id="PS00141">
    <property type="entry name" value="ASP_PROTEASE"/>
    <property type="match status" value="1"/>
</dbReference>
<feature type="compositionally biased region" description="Pro residues" evidence="8">
    <location>
        <begin position="944"/>
        <end position="955"/>
    </location>
</feature>
<dbReference type="GO" id="GO:0003676">
    <property type="term" value="F:nucleic acid binding"/>
    <property type="evidence" value="ECO:0007669"/>
    <property type="project" value="InterPro"/>
</dbReference>
<dbReference type="EC" id="2.7.7.49" evidence="1"/>
<dbReference type="InterPro" id="IPR036397">
    <property type="entry name" value="RNaseH_sf"/>
</dbReference>
<evidence type="ECO:0000256" key="7">
    <source>
        <dbReference type="ARBA" id="ARBA00022918"/>
    </source>
</evidence>
<keyword evidence="7" id="KW-0695">RNA-directed DNA polymerase</keyword>
<dbReference type="SUPFAM" id="SSF53098">
    <property type="entry name" value="Ribonuclease H-like"/>
    <property type="match status" value="1"/>
</dbReference>
<reference evidence="10" key="1">
    <citation type="submission" date="2013-10" db="EMBL/GenBank/DDBJ databases">
        <title>Genomic analysis of the causative agents of coccidiosis in chickens.</title>
        <authorList>
            <person name="Reid A.J."/>
            <person name="Blake D."/>
            <person name="Billington K."/>
            <person name="Browne H."/>
            <person name="Dunn M."/>
            <person name="Hung S."/>
            <person name="Kawahara F."/>
            <person name="Miranda-Saavedra D."/>
            <person name="Mourier T."/>
            <person name="Nagra H."/>
            <person name="Otto T.D."/>
            <person name="Rawlings N."/>
            <person name="Sanchez A."/>
            <person name="Sanders M."/>
            <person name="Subramaniam C."/>
            <person name="Tay Y."/>
            <person name="Dear P."/>
            <person name="Doerig C."/>
            <person name="Gruber A."/>
            <person name="Parkinson J."/>
            <person name="Shirley M."/>
            <person name="Wan K.L."/>
            <person name="Berriman M."/>
            <person name="Tomley F."/>
            <person name="Pain A."/>
        </authorList>
    </citation>
    <scope>NUCLEOTIDE SEQUENCE [LARGE SCALE GENOMIC DNA]</scope>
    <source>
        <strain evidence="10">Houghton</strain>
    </source>
</reference>
<dbReference type="InterPro" id="IPR043128">
    <property type="entry name" value="Rev_trsase/Diguanyl_cyclase"/>
</dbReference>
<dbReference type="Pfam" id="PF17921">
    <property type="entry name" value="Integrase_H2C2"/>
    <property type="match status" value="1"/>
</dbReference>
<feature type="region of interest" description="Disordered" evidence="8">
    <location>
        <begin position="922"/>
        <end position="958"/>
    </location>
</feature>